<sequence length="67" mass="7386">MSFNLKRQAVIIISSLAILIAIGLSIDMYLTHKEIMDATNACHNLNGNPIIHKEGLISNWSFTCDGL</sequence>
<keyword evidence="2" id="KW-1185">Reference proteome</keyword>
<dbReference type="EMBL" id="QJTJ01000002">
    <property type="protein sequence ID" value="PYF08278.1"/>
    <property type="molecule type" value="Genomic_DNA"/>
</dbReference>
<dbReference type="AlphaFoldDB" id="A0A318TZ13"/>
<accession>A0A318TZ13</accession>
<organism evidence="1 2">
    <name type="scientific">Ureibacillus chungkukjangi</name>
    <dbReference type="NCBI Taxonomy" id="1202712"/>
    <lineage>
        <taxon>Bacteria</taxon>
        <taxon>Bacillati</taxon>
        <taxon>Bacillota</taxon>
        <taxon>Bacilli</taxon>
        <taxon>Bacillales</taxon>
        <taxon>Caryophanaceae</taxon>
        <taxon>Ureibacillus</taxon>
    </lineage>
</organism>
<dbReference type="RefSeq" id="WP_107936020.1">
    <property type="nucleotide sequence ID" value="NZ_PYWJ01000023.1"/>
</dbReference>
<proteinExistence type="predicted"/>
<dbReference type="OrthoDB" id="2939251at2"/>
<evidence type="ECO:0000313" key="2">
    <source>
        <dbReference type="Proteomes" id="UP000247416"/>
    </source>
</evidence>
<comment type="caution">
    <text evidence="1">The sequence shown here is derived from an EMBL/GenBank/DDBJ whole genome shotgun (WGS) entry which is preliminary data.</text>
</comment>
<gene>
    <name evidence="1" type="ORF">BJ095_10243</name>
</gene>
<evidence type="ECO:0000313" key="1">
    <source>
        <dbReference type="EMBL" id="PYF08278.1"/>
    </source>
</evidence>
<name>A0A318TZ13_9BACL</name>
<dbReference type="Proteomes" id="UP000247416">
    <property type="component" value="Unassembled WGS sequence"/>
</dbReference>
<reference evidence="1 2" key="1">
    <citation type="submission" date="2018-06" db="EMBL/GenBank/DDBJ databases">
        <title>Genomic Encyclopedia of Archaeal and Bacterial Type Strains, Phase II (KMG-II): from individual species to whole genera.</title>
        <authorList>
            <person name="Goeker M."/>
        </authorList>
    </citation>
    <scope>NUCLEOTIDE SEQUENCE [LARGE SCALE GENOMIC DNA]</scope>
    <source>
        <strain evidence="1 2">KACC 16626</strain>
    </source>
</reference>
<protein>
    <submittedName>
        <fullName evidence="1">Uncharacterized protein</fullName>
    </submittedName>
</protein>